<reference evidence="3 4" key="1">
    <citation type="submission" date="2018-03" db="EMBL/GenBank/DDBJ databases">
        <title>Bacillus urumqiensis sp. nov., a moderately haloalkaliphilic bacterium isolated from a salt lake.</title>
        <authorList>
            <person name="Zhao B."/>
            <person name="Liao Z."/>
        </authorList>
    </citation>
    <scope>NUCLEOTIDE SEQUENCE [LARGE SCALE GENOMIC DNA]</scope>
    <source>
        <strain evidence="3 4">BZ-SZ-XJ18</strain>
    </source>
</reference>
<keyword evidence="1" id="KW-0175">Coiled coil</keyword>
<evidence type="ECO:0000313" key="3">
    <source>
        <dbReference type="EMBL" id="PRO64897.1"/>
    </source>
</evidence>
<dbReference type="EMBL" id="PVNS01000011">
    <property type="protein sequence ID" value="PRO64897.1"/>
    <property type="molecule type" value="Genomic_DNA"/>
</dbReference>
<evidence type="ECO:0000256" key="1">
    <source>
        <dbReference type="SAM" id="Coils"/>
    </source>
</evidence>
<dbReference type="RefSeq" id="WP_105959752.1">
    <property type="nucleotide sequence ID" value="NZ_PVNS01000011.1"/>
</dbReference>
<feature type="compositionally biased region" description="Acidic residues" evidence="2">
    <location>
        <begin position="165"/>
        <end position="177"/>
    </location>
</feature>
<comment type="caution">
    <text evidence="3">The sequence shown here is derived from an EMBL/GenBank/DDBJ whole genome shotgun (WGS) entry which is preliminary data.</text>
</comment>
<dbReference type="Proteomes" id="UP000243650">
    <property type="component" value="Unassembled WGS sequence"/>
</dbReference>
<dbReference type="OrthoDB" id="2427034at2"/>
<evidence type="ECO:0008006" key="5">
    <source>
        <dbReference type="Google" id="ProtNLM"/>
    </source>
</evidence>
<sequence>MTFAAKQKLLTFGVLLLVVLSLTAVYFNTVHPEWTGAADAEEAAETEDAYIQELEGQLREAEEEASGMASTTDLQRRLPVVRQTDQFLMDISMAEELADIRIMDIYMDYDQPVYAYETVEVGPSTGAEDQGESIDDVRREEIEEDEELTATDDDVELEDVDLESDLEDREVETDETLPDGAVQEEPLNGVRKQTAVIELKVNTYEHLERFLAELDALERYTNIESILFLGQDEDRIFDGQSDIFFEVQVSSFYYPAREDLEPEAPVRDYPETPDRESPFRE</sequence>
<protein>
    <recommendedName>
        <fullName evidence="5">Pilus assembly protein PilO</fullName>
    </recommendedName>
</protein>
<keyword evidence="4" id="KW-1185">Reference proteome</keyword>
<feature type="coiled-coil region" evidence="1">
    <location>
        <begin position="37"/>
        <end position="71"/>
    </location>
</feature>
<feature type="region of interest" description="Disordered" evidence="2">
    <location>
        <begin position="165"/>
        <end position="187"/>
    </location>
</feature>
<evidence type="ECO:0000313" key="4">
    <source>
        <dbReference type="Proteomes" id="UP000243650"/>
    </source>
</evidence>
<feature type="region of interest" description="Disordered" evidence="2">
    <location>
        <begin position="260"/>
        <end position="281"/>
    </location>
</feature>
<dbReference type="AlphaFoldDB" id="A0A2P6MF69"/>
<name>A0A2P6MF69_ALKUR</name>
<evidence type="ECO:0000256" key="2">
    <source>
        <dbReference type="SAM" id="MobiDB-lite"/>
    </source>
</evidence>
<organism evidence="3 4">
    <name type="scientific">Alkalicoccus urumqiensis</name>
    <name type="common">Bacillus urumqiensis</name>
    <dbReference type="NCBI Taxonomy" id="1548213"/>
    <lineage>
        <taxon>Bacteria</taxon>
        <taxon>Bacillati</taxon>
        <taxon>Bacillota</taxon>
        <taxon>Bacilli</taxon>
        <taxon>Bacillales</taxon>
        <taxon>Bacillaceae</taxon>
        <taxon>Alkalicoccus</taxon>
    </lineage>
</organism>
<gene>
    <name evidence="3" type="ORF">C6I21_12180</name>
</gene>
<proteinExistence type="predicted"/>
<accession>A0A2P6MF69</accession>